<accession>A0A4Y6VAK9</accession>
<dbReference type="PROSITE" id="PS51257">
    <property type="entry name" value="PROKAR_LIPOPROTEIN"/>
    <property type="match status" value="1"/>
</dbReference>
<dbReference type="OrthoDB" id="7225452at2"/>
<dbReference type="KEGG" id="ntn:D5366_10400"/>
<name>A0A4Y6VAK9_9PROT</name>
<gene>
    <name evidence="2" type="ORF">D5366_10400</name>
</gene>
<reference evidence="2 3" key="1">
    <citation type="submission" date="2018-09" db="EMBL/GenBank/DDBJ databases">
        <title>The complete genome sequence of Neokomagataea tanensis NBRC 106556(T).</title>
        <authorList>
            <person name="Chua K.-O."/>
            <person name="See-Too W.-S."/>
            <person name="Hong K.-W."/>
            <person name="Yin W.-F."/>
            <person name="Chan K.-G."/>
        </authorList>
    </citation>
    <scope>NUCLEOTIDE SEQUENCE [LARGE SCALE GENOMIC DNA]</scope>
    <source>
        <strain evidence="3">AH13 \ NBRC 106556</strain>
    </source>
</reference>
<keyword evidence="3" id="KW-1185">Reference proteome</keyword>
<dbReference type="Proteomes" id="UP000317214">
    <property type="component" value="Chromosome"/>
</dbReference>
<keyword evidence="1" id="KW-0732">Signal</keyword>
<proteinExistence type="predicted"/>
<sequence>MRPFGSLLSLLMLAGLAACASAGDASMKNLTASEVDSAIHDGVTTGDEVQRRFGAPSEISQENGATIWSYAYTSGREDNLSLAQEAVGLSFIGTRSNAESKSLDVTLRNNIVQSHRFAVKHINGGSGVRQ</sequence>
<protein>
    <recommendedName>
        <fullName evidence="4">Outer membrane protein assembly factor BamE</fullName>
    </recommendedName>
</protein>
<dbReference type="EMBL" id="CP032485">
    <property type="protein sequence ID" value="QDH25556.1"/>
    <property type="molecule type" value="Genomic_DNA"/>
</dbReference>
<evidence type="ECO:0000313" key="2">
    <source>
        <dbReference type="EMBL" id="QDH25556.1"/>
    </source>
</evidence>
<evidence type="ECO:0000313" key="3">
    <source>
        <dbReference type="Proteomes" id="UP000317214"/>
    </source>
</evidence>
<dbReference type="AlphaFoldDB" id="A0A4Y6VAK9"/>
<feature type="chain" id="PRO_5021433605" description="Outer membrane protein assembly factor BamE" evidence="1">
    <location>
        <begin position="23"/>
        <end position="130"/>
    </location>
</feature>
<organism evidence="2 3">
    <name type="scientific">Neokomagataea tanensis</name>
    <dbReference type="NCBI Taxonomy" id="661191"/>
    <lineage>
        <taxon>Bacteria</taxon>
        <taxon>Pseudomonadati</taxon>
        <taxon>Pseudomonadota</taxon>
        <taxon>Alphaproteobacteria</taxon>
        <taxon>Acetobacterales</taxon>
        <taxon>Acetobacteraceae</taxon>
        <taxon>Neokomagataea</taxon>
    </lineage>
</organism>
<feature type="signal peptide" evidence="1">
    <location>
        <begin position="1"/>
        <end position="22"/>
    </location>
</feature>
<evidence type="ECO:0000256" key="1">
    <source>
        <dbReference type="SAM" id="SignalP"/>
    </source>
</evidence>
<evidence type="ECO:0008006" key="4">
    <source>
        <dbReference type="Google" id="ProtNLM"/>
    </source>
</evidence>
<dbReference type="RefSeq" id="WP_141493563.1">
    <property type="nucleotide sequence ID" value="NZ_CP032485.1"/>
</dbReference>